<name>T1IV43_STRMM</name>
<evidence type="ECO:0000256" key="1">
    <source>
        <dbReference type="ARBA" id="ARBA00001231"/>
    </source>
</evidence>
<dbReference type="PhylomeDB" id="T1IV43"/>
<keyword evidence="4" id="KW-0378">Hydrolase</keyword>
<evidence type="ECO:0000256" key="3">
    <source>
        <dbReference type="ARBA" id="ARBA00012663"/>
    </source>
</evidence>
<dbReference type="eggNOG" id="ENOG502QRCP">
    <property type="taxonomic scope" value="Eukaryota"/>
</dbReference>
<dbReference type="InterPro" id="IPR017853">
    <property type="entry name" value="GH"/>
</dbReference>
<dbReference type="Pfam" id="PF00728">
    <property type="entry name" value="Glyco_hydro_20"/>
    <property type="match status" value="1"/>
</dbReference>
<reference evidence="7" key="1">
    <citation type="submission" date="2011-05" db="EMBL/GenBank/DDBJ databases">
        <authorList>
            <person name="Richards S.R."/>
            <person name="Qu J."/>
            <person name="Jiang H."/>
            <person name="Jhangiani S.N."/>
            <person name="Agravi P."/>
            <person name="Goodspeed R."/>
            <person name="Gross S."/>
            <person name="Mandapat C."/>
            <person name="Jackson L."/>
            <person name="Mathew T."/>
            <person name="Pu L."/>
            <person name="Thornton R."/>
            <person name="Saada N."/>
            <person name="Wilczek-Boney K.B."/>
            <person name="Lee S."/>
            <person name="Kovar C."/>
            <person name="Wu Y."/>
            <person name="Scherer S.E."/>
            <person name="Worley K.C."/>
            <person name="Muzny D.M."/>
            <person name="Gibbs R."/>
        </authorList>
    </citation>
    <scope>NUCLEOTIDE SEQUENCE</scope>
    <source>
        <strain evidence="7">Brora</strain>
    </source>
</reference>
<evidence type="ECO:0000256" key="2">
    <source>
        <dbReference type="ARBA" id="ARBA00006285"/>
    </source>
</evidence>
<dbReference type="Gene3D" id="3.20.20.80">
    <property type="entry name" value="Glycosidases"/>
    <property type="match status" value="1"/>
</dbReference>
<accession>T1IV43</accession>
<dbReference type="OMA" id="GWLKPYN"/>
<dbReference type="EnsemblMetazoa" id="SMAR005034-RA">
    <property type="protein sequence ID" value="SMAR005034-PA"/>
    <property type="gene ID" value="SMAR005034"/>
</dbReference>
<organism evidence="6 7">
    <name type="scientific">Strigamia maritima</name>
    <name type="common">European centipede</name>
    <name type="synonym">Geophilus maritimus</name>
    <dbReference type="NCBI Taxonomy" id="126957"/>
    <lineage>
        <taxon>Eukaryota</taxon>
        <taxon>Metazoa</taxon>
        <taxon>Ecdysozoa</taxon>
        <taxon>Arthropoda</taxon>
        <taxon>Myriapoda</taxon>
        <taxon>Chilopoda</taxon>
        <taxon>Pleurostigmophora</taxon>
        <taxon>Geophilomorpha</taxon>
        <taxon>Linotaeniidae</taxon>
        <taxon>Strigamia</taxon>
    </lineage>
</organism>
<sequence>MRLAVLVFCFVAVIFIIYRAFGDAVSSDSIYPRPEIQDTDEETKNVKRPALSNINELMILEKRKPSEQKHVIYETEVWSNQASVNKNKLIGGESNLLPDLNVETTTKTPVPILQHVLVHLDLKGAPPLISYYEQIFPLFSKLKVTGLLIEYEDMFPYWGSLRDLSAYNAYSQHDIQQLLQLAKKYNFEIVPLVQTFGHMEFALKHSTFAHLREISNYPQVVCPSQNETISLITTMIDQVIALHPNIKWLHIGADEVYYLAQCSQCQQKMSFMNWDKDRLFLEHAKTVATYVNSKYGIQPIMWDDMFRQIPEEEIRSSGIAKHVEVMAWRYGREVLPELPHEVWLKYANLFAGNIWIASAFKGATGPAQYITLIAHHLENHSAWMDIIKAYNNRLRFKGIAITGWQRFDHFAVLCELLPASIPSLAVNLIYLQTGLMEPSLVDKATHMLDCNQQINLEFDISTIVRCSYPGGHIYEGVQQLYNINQELINMEASSHISGWLNQYNIDNRFSSPALVEGANLKVIEFKRNLTLLREDMERAFGSVYDRYTLAEWLQLNLQPLEKKADVWLAGIQDLQIQNLWPRRPLSFNRTFPMASFQRNTI</sequence>
<dbReference type="PANTHER" id="PTHR21040:SF13">
    <property type="entry name" value="BETA-N-ACETYLHEXOSAMINIDASE"/>
    <property type="match status" value="1"/>
</dbReference>
<dbReference type="PANTHER" id="PTHR21040">
    <property type="entry name" value="BCDNA.GH04120"/>
    <property type="match status" value="1"/>
</dbReference>
<dbReference type="InterPro" id="IPR015883">
    <property type="entry name" value="Glyco_hydro_20_cat"/>
</dbReference>
<evidence type="ECO:0000313" key="6">
    <source>
        <dbReference type="EnsemblMetazoa" id="SMAR005034-PA"/>
    </source>
</evidence>
<evidence type="ECO:0000313" key="7">
    <source>
        <dbReference type="Proteomes" id="UP000014500"/>
    </source>
</evidence>
<comment type="similarity">
    <text evidence="2">Belongs to the glycosyl hydrolase 20 family.</text>
</comment>
<dbReference type="AlphaFoldDB" id="T1IV43"/>
<dbReference type="STRING" id="126957.T1IV43"/>
<comment type="catalytic activity">
    <reaction evidence="1">
        <text>Hydrolysis of terminal non-reducing N-acetyl-D-hexosamine residues in N-acetyl-beta-D-hexosaminides.</text>
        <dbReference type="EC" id="3.2.1.52"/>
    </reaction>
</comment>
<reference evidence="6" key="2">
    <citation type="submission" date="2015-02" db="UniProtKB">
        <authorList>
            <consortium name="EnsemblMetazoa"/>
        </authorList>
    </citation>
    <scope>IDENTIFICATION</scope>
</reference>
<dbReference type="HOGENOM" id="CLU_019666_1_0_1"/>
<dbReference type="Proteomes" id="UP000014500">
    <property type="component" value="Unassembled WGS sequence"/>
</dbReference>
<protein>
    <recommendedName>
        <fullName evidence="3">beta-N-acetylhexosaminidase</fullName>
        <ecNumber evidence="3">3.2.1.52</ecNumber>
    </recommendedName>
</protein>
<dbReference type="EC" id="3.2.1.52" evidence="3"/>
<evidence type="ECO:0000259" key="5">
    <source>
        <dbReference type="Pfam" id="PF00728"/>
    </source>
</evidence>
<dbReference type="CDD" id="cd06565">
    <property type="entry name" value="GH20_GcnA-like"/>
    <property type="match status" value="1"/>
</dbReference>
<dbReference type="SUPFAM" id="SSF51445">
    <property type="entry name" value="(Trans)glycosidases"/>
    <property type="match status" value="1"/>
</dbReference>
<dbReference type="GO" id="GO:0005975">
    <property type="term" value="P:carbohydrate metabolic process"/>
    <property type="evidence" value="ECO:0007669"/>
    <property type="project" value="InterPro"/>
</dbReference>
<dbReference type="EMBL" id="JH431574">
    <property type="status" value="NOT_ANNOTATED_CDS"/>
    <property type="molecule type" value="Genomic_DNA"/>
</dbReference>
<feature type="domain" description="Glycoside hydrolase family 20 catalytic" evidence="5">
    <location>
        <begin position="166"/>
        <end position="330"/>
    </location>
</feature>
<dbReference type="InterPro" id="IPR038901">
    <property type="entry name" value="HEXDC-like"/>
</dbReference>
<dbReference type="GO" id="GO:0004563">
    <property type="term" value="F:beta-N-acetylhexosaminidase activity"/>
    <property type="evidence" value="ECO:0007669"/>
    <property type="project" value="UniProtKB-EC"/>
</dbReference>
<keyword evidence="7" id="KW-1185">Reference proteome</keyword>
<proteinExistence type="inferred from homology"/>
<evidence type="ECO:0000256" key="4">
    <source>
        <dbReference type="ARBA" id="ARBA00022801"/>
    </source>
</evidence>